<accession>A0ABU5SE21</accession>
<comment type="caution">
    <text evidence="1">The sequence shown here is derived from an EMBL/GenBank/DDBJ whole genome shotgun (WGS) entry which is preliminary data.</text>
</comment>
<reference evidence="1 2" key="1">
    <citation type="submission" date="2023-12" db="EMBL/GenBank/DDBJ databases">
        <title>Novel species of the genus Arcicella isolated from rivers.</title>
        <authorList>
            <person name="Lu H."/>
        </authorList>
    </citation>
    <scope>NUCLEOTIDE SEQUENCE [LARGE SCALE GENOMIC DNA]</scope>
    <source>
        <strain evidence="1 2">DC25W</strain>
    </source>
</reference>
<name>A0ABU5SE21_9BACT</name>
<dbReference type="EMBL" id="JAYGIM010000002">
    <property type="protein sequence ID" value="MEA5425536.1"/>
    <property type="molecule type" value="Genomic_DNA"/>
</dbReference>
<protein>
    <recommendedName>
        <fullName evidence="3">Lipocalin-like domain-containing protein</fullName>
    </recommendedName>
</protein>
<proteinExistence type="predicted"/>
<evidence type="ECO:0000313" key="2">
    <source>
        <dbReference type="Proteomes" id="UP001302222"/>
    </source>
</evidence>
<organism evidence="1 2">
    <name type="scientific">Arcicella lustrica</name>
    <dbReference type="NCBI Taxonomy" id="2984196"/>
    <lineage>
        <taxon>Bacteria</taxon>
        <taxon>Pseudomonadati</taxon>
        <taxon>Bacteroidota</taxon>
        <taxon>Cytophagia</taxon>
        <taxon>Cytophagales</taxon>
        <taxon>Flectobacillaceae</taxon>
        <taxon>Arcicella</taxon>
    </lineage>
</organism>
<sequence>MRTYSKLFLTLSTIFLFSCKDDTIKLLEDMAGTWKVDEIVYSKTGQTAPDSVVKYPNSIFQLNECDDYKAKVCNGFYNLQGNEKVNIQYNASSSFNEASIFVYETTRPKIDLNGSYTVTINDNNMTLKRSQASNVTYQGNSIELRLKK</sequence>
<gene>
    <name evidence="1" type="ORF">VB798_03070</name>
</gene>
<dbReference type="PROSITE" id="PS51257">
    <property type="entry name" value="PROKAR_LIPOPROTEIN"/>
    <property type="match status" value="1"/>
</dbReference>
<evidence type="ECO:0008006" key="3">
    <source>
        <dbReference type="Google" id="ProtNLM"/>
    </source>
</evidence>
<keyword evidence="2" id="KW-1185">Reference proteome</keyword>
<dbReference type="Proteomes" id="UP001302222">
    <property type="component" value="Unassembled WGS sequence"/>
</dbReference>
<evidence type="ECO:0000313" key="1">
    <source>
        <dbReference type="EMBL" id="MEA5425536.1"/>
    </source>
</evidence>
<dbReference type="RefSeq" id="WP_323255851.1">
    <property type="nucleotide sequence ID" value="NZ_JAYGIM010000002.1"/>
</dbReference>